<dbReference type="EMBL" id="CP005290">
    <property type="protein sequence ID" value="AGK60471.1"/>
    <property type="molecule type" value="Genomic_DNA"/>
</dbReference>
<name>N0BJ32_9EURY</name>
<dbReference type="Gene3D" id="2.160.10.10">
    <property type="entry name" value="Hexapeptide repeat proteins"/>
    <property type="match status" value="1"/>
</dbReference>
<reference evidence="1 2" key="1">
    <citation type="journal article" date="2013" name="Genome Announc.">
        <title>Complete Genome Sequence of the Thermophilic and Facultatively Chemolithoautotrophic Sulfate Reducer Archaeoglobus sulfaticallidus Strain PM70-1T.</title>
        <authorList>
            <person name="Stokke R."/>
            <person name="Hocking W.P."/>
            <person name="Steinsbu B.O."/>
            <person name="Steen I.H."/>
        </authorList>
    </citation>
    <scope>NUCLEOTIDE SEQUENCE [LARGE SCALE GENOMIC DNA]</scope>
    <source>
        <strain evidence="1">PM70-1</strain>
    </source>
</reference>
<organism evidence="1 2">
    <name type="scientific">Archaeoglobus sulfaticallidus PM70-1</name>
    <dbReference type="NCBI Taxonomy" id="387631"/>
    <lineage>
        <taxon>Archaea</taxon>
        <taxon>Methanobacteriati</taxon>
        <taxon>Methanobacteriota</taxon>
        <taxon>Archaeoglobi</taxon>
        <taxon>Archaeoglobales</taxon>
        <taxon>Archaeoglobaceae</taxon>
        <taxon>Archaeoglobus</taxon>
    </lineage>
</organism>
<keyword evidence="2" id="KW-1185">Reference proteome</keyword>
<dbReference type="STRING" id="387631.Asulf_00444"/>
<dbReference type="InterPro" id="IPR050484">
    <property type="entry name" value="Transf_Hexapept/Carb_Anhydrase"/>
</dbReference>
<dbReference type="InterPro" id="IPR047324">
    <property type="entry name" value="LbH_gamma_CA-like"/>
</dbReference>
<dbReference type="Proteomes" id="UP000013307">
    <property type="component" value="Chromosome"/>
</dbReference>
<dbReference type="InterPro" id="IPR011004">
    <property type="entry name" value="Trimer_LpxA-like_sf"/>
</dbReference>
<gene>
    <name evidence="1" type="ORF">Asulf_00444</name>
</gene>
<evidence type="ECO:0000313" key="1">
    <source>
        <dbReference type="EMBL" id="AGK60471.1"/>
    </source>
</evidence>
<sequence length="173" mass="18789">MAYILEINSKRPIIKDGVFIAENATIAGDVEIGRESSVWYNAVLRGDLERIVVGEKTNIQDNAVVHVDKGFPTEIGDRVTIGHSAVIHGCIIESDVVIGLNSAILNGAKISENSIVAAGAVVTGKKYPPNSLLMGIPAKVVREVTEDEVKSLIERSWKEYRELAELHIASKRS</sequence>
<dbReference type="HOGENOM" id="CLU_064827_4_1_2"/>
<dbReference type="InterPro" id="IPR001451">
    <property type="entry name" value="Hexapep"/>
</dbReference>
<dbReference type="CDD" id="cd04645">
    <property type="entry name" value="LbH_gamma_CA_like"/>
    <property type="match status" value="1"/>
</dbReference>
<dbReference type="SUPFAM" id="SSF51161">
    <property type="entry name" value="Trimeric LpxA-like enzymes"/>
    <property type="match status" value="1"/>
</dbReference>
<keyword evidence="1" id="KW-0808">Transferase</keyword>
<protein>
    <submittedName>
        <fullName evidence="1">Carbonic anhydrase/acetyltransferase, isoleucine patch superfamily</fullName>
    </submittedName>
</protein>
<dbReference type="GO" id="GO:0016740">
    <property type="term" value="F:transferase activity"/>
    <property type="evidence" value="ECO:0007669"/>
    <property type="project" value="UniProtKB-KW"/>
</dbReference>
<dbReference type="PANTHER" id="PTHR13061:SF29">
    <property type="entry name" value="GAMMA CARBONIC ANHYDRASE-LIKE 1, MITOCHONDRIAL-RELATED"/>
    <property type="match status" value="1"/>
</dbReference>
<dbReference type="Pfam" id="PF00132">
    <property type="entry name" value="Hexapep"/>
    <property type="match status" value="1"/>
</dbReference>
<dbReference type="KEGG" id="ast:Asulf_00444"/>
<dbReference type="AlphaFoldDB" id="N0BJ32"/>
<dbReference type="OrthoDB" id="10940at2157"/>
<accession>N0BJ32</accession>
<dbReference type="PANTHER" id="PTHR13061">
    <property type="entry name" value="DYNACTIN SUBUNIT P25"/>
    <property type="match status" value="1"/>
</dbReference>
<dbReference type="GeneID" id="15392090"/>
<proteinExistence type="predicted"/>
<dbReference type="RefSeq" id="WP_015590070.1">
    <property type="nucleotide sequence ID" value="NC_021169.1"/>
</dbReference>
<dbReference type="eggNOG" id="arCOG01849">
    <property type="taxonomic scope" value="Archaea"/>
</dbReference>
<evidence type="ECO:0000313" key="2">
    <source>
        <dbReference type="Proteomes" id="UP000013307"/>
    </source>
</evidence>
<dbReference type="Pfam" id="PF14602">
    <property type="entry name" value="Hexapep_2"/>
    <property type="match status" value="1"/>
</dbReference>